<accession>A0AAU9CAF8</accession>
<gene>
    <name evidence="1" type="ORF">ATTO_03510</name>
</gene>
<dbReference type="Proteomes" id="UP001431186">
    <property type="component" value="Chromosome"/>
</dbReference>
<sequence>MSPWHSNCVAGVYMKANEANLFDLMGVMKMQFTTSMCQCVYAWGEMA</sequence>
<evidence type="ECO:0000313" key="1">
    <source>
        <dbReference type="EMBL" id="BDC90479.1"/>
    </source>
</evidence>
<organism evidence="1 2">
    <name type="scientific">Leptogranulimonas caecicola</name>
    <dbReference type="NCBI Taxonomy" id="2894156"/>
    <lineage>
        <taxon>Bacteria</taxon>
        <taxon>Bacillati</taxon>
        <taxon>Actinomycetota</taxon>
        <taxon>Coriobacteriia</taxon>
        <taxon>Coriobacteriales</taxon>
        <taxon>Kribbibacteriaceae</taxon>
        <taxon>Leptogranulimonas</taxon>
    </lineage>
</organism>
<evidence type="ECO:0000313" key="2">
    <source>
        <dbReference type="Proteomes" id="UP001431186"/>
    </source>
</evidence>
<protein>
    <submittedName>
        <fullName evidence="1">Uncharacterized protein</fullName>
    </submittedName>
</protein>
<reference evidence="1" key="1">
    <citation type="submission" date="2021-11" db="EMBL/GenBank/DDBJ databases">
        <title>Complete genome sequence of Atopobiaceae bacterium TOC12.</title>
        <authorList>
            <person name="Morinaga K."/>
            <person name="Kusada H."/>
            <person name="Tamaki H."/>
        </authorList>
    </citation>
    <scope>NUCLEOTIDE SEQUENCE</scope>
    <source>
        <strain evidence="1">TOC12</strain>
    </source>
</reference>
<dbReference type="EMBL" id="AP025285">
    <property type="protein sequence ID" value="BDC90479.1"/>
    <property type="molecule type" value="Genomic_DNA"/>
</dbReference>
<dbReference type="AlphaFoldDB" id="A0AAU9CAF8"/>
<proteinExistence type="predicted"/>
<dbReference type="KEGG" id="lcal:ATTO_03510"/>
<name>A0AAU9CAF8_9ACTN</name>
<keyword evidence="2" id="KW-1185">Reference proteome</keyword>